<dbReference type="OrthoDB" id="796197at2"/>
<dbReference type="RefSeq" id="WP_073047061.1">
    <property type="nucleotide sequence ID" value="NZ_FQUO01000019.1"/>
</dbReference>
<evidence type="ECO:0008006" key="4">
    <source>
        <dbReference type="Google" id="ProtNLM"/>
    </source>
</evidence>
<organism evidence="2 3">
    <name type="scientific">Cnuella takakiae</name>
    <dbReference type="NCBI Taxonomy" id="1302690"/>
    <lineage>
        <taxon>Bacteria</taxon>
        <taxon>Pseudomonadati</taxon>
        <taxon>Bacteroidota</taxon>
        <taxon>Chitinophagia</taxon>
        <taxon>Chitinophagales</taxon>
        <taxon>Chitinophagaceae</taxon>
        <taxon>Cnuella</taxon>
    </lineage>
</organism>
<sequence length="180" mass="20906">MDPLFDNLPPGHEFEEDMELRLWEYIDGLSTDQERSAIEHMLVEHAEWRAKYKELLEVHRGIEEVELEQPSMRFTRNVMDEIARLQIAPATRNYINKNIIYGIAAFFITVIVGFLGYGISQMEWSSTGSDSLVGVDFSSVDYSRMFNNNFVNGFMVLNIILGLMLLDRYLGQRKKEWQAA</sequence>
<evidence type="ECO:0000256" key="1">
    <source>
        <dbReference type="SAM" id="Phobius"/>
    </source>
</evidence>
<evidence type="ECO:0000313" key="3">
    <source>
        <dbReference type="Proteomes" id="UP000184368"/>
    </source>
</evidence>
<feature type="transmembrane region" description="Helical" evidence="1">
    <location>
        <begin position="150"/>
        <end position="170"/>
    </location>
</feature>
<protein>
    <recommendedName>
        <fullName evidence="4">Zinc-finger</fullName>
    </recommendedName>
</protein>
<accession>A0A1M5HCS8</accession>
<gene>
    <name evidence="2" type="ORF">SAMN05444008_1193</name>
</gene>
<reference evidence="2 3" key="1">
    <citation type="submission" date="2016-11" db="EMBL/GenBank/DDBJ databases">
        <authorList>
            <person name="Jaros S."/>
            <person name="Januszkiewicz K."/>
            <person name="Wedrychowicz H."/>
        </authorList>
    </citation>
    <scope>NUCLEOTIDE SEQUENCE [LARGE SCALE GENOMIC DNA]</scope>
    <source>
        <strain evidence="2 3">DSM 26897</strain>
    </source>
</reference>
<name>A0A1M5HCS8_9BACT</name>
<keyword evidence="1" id="KW-0472">Membrane</keyword>
<feature type="transmembrane region" description="Helical" evidence="1">
    <location>
        <begin position="99"/>
        <end position="119"/>
    </location>
</feature>
<dbReference type="AlphaFoldDB" id="A0A1M5HCS8"/>
<proteinExistence type="predicted"/>
<keyword evidence="1" id="KW-0812">Transmembrane</keyword>
<evidence type="ECO:0000313" key="2">
    <source>
        <dbReference type="EMBL" id="SHG13770.1"/>
    </source>
</evidence>
<dbReference type="EMBL" id="FQUO01000019">
    <property type="protein sequence ID" value="SHG13770.1"/>
    <property type="molecule type" value="Genomic_DNA"/>
</dbReference>
<keyword evidence="1" id="KW-1133">Transmembrane helix</keyword>
<dbReference type="Proteomes" id="UP000184368">
    <property type="component" value="Unassembled WGS sequence"/>
</dbReference>
<keyword evidence="3" id="KW-1185">Reference proteome</keyword>